<keyword evidence="2" id="KW-0560">Oxidoreductase</keyword>
<dbReference type="EMBL" id="MVHF01000079">
    <property type="protein sequence ID" value="ORA21367.1"/>
    <property type="molecule type" value="Genomic_DNA"/>
</dbReference>
<feature type="domain" description="FAD-binding" evidence="1">
    <location>
        <begin position="3"/>
        <end position="273"/>
    </location>
</feature>
<dbReference type="Proteomes" id="UP000192448">
    <property type="component" value="Unassembled WGS sequence"/>
</dbReference>
<dbReference type="RefSeq" id="WP_083171227.1">
    <property type="nucleotide sequence ID" value="NZ_MVHF01000079.1"/>
</dbReference>
<dbReference type="InterPro" id="IPR036188">
    <property type="entry name" value="FAD/NAD-bd_sf"/>
</dbReference>
<dbReference type="PANTHER" id="PTHR42685">
    <property type="entry name" value="GERANYLGERANYL DIPHOSPHATE REDUCTASE"/>
    <property type="match status" value="1"/>
</dbReference>
<name>A0A1W9ZUB3_9MYCO</name>
<keyword evidence="2" id="KW-0503">Monooxygenase</keyword>
<dbReference type="GO" id="GO:0004497">
    <property type="term" value="F:monooxygenase activity"/>
    <property type="evidence" value="ECO:0007669"/>
    <property type="project" value="UniProtKB-KW"/>
</dbReference>
<organism evidence="2 3">
    <name type="scientific">Mycobacterium aquaticum</name>
    <dbReference type="NCBI Taxonomy" id="1927124"/>
    <lineage>
        <taxon>Bacteria</taxon>
        <taxon>Bacillati</taxon>
        <taxon>Actinomycetota</taxon>
        <taxon>Actinomycetes</taxon>
        <taxon>Mycobacteriales</taxon>
        <taxon>Mycobacteriaceae</taxon>
        <taxon>Mycobacterium</taxon>
    </lineage>
</organism>
<evidence type="ECO:0000259" key="1">
    <source>
        <dbReference type="Pfam" id="PF01494"/>
    </source>
</evidence>
<comment type="caution">
    <text evidence="2">The sequence shown here is derived from an EMBL/GenBank/DDBJ whole genome shotgun (WGS) entry which is preliminary data.</text>
</comment>
<dbReference type="AlphaFoldDB" id="A0A1W9ZUB3"/>
<dbReference type="Pfam" id="PF01494">
    <property type="entry name" value="FAD_binding_3"/>
    <property type="match status" value="1"/>
</dbReference>
<proteinExistence type="predicted"/>
<dbReference type="PRINTS" id="PR00420">
    <property type="entry name" value="RNGMNOXGNASE"/>
</dbReference>
<protein>
    <submittedName>
        <fullName evidence="2">Monooxygenase</fullName>
    </submittedName>
</protein>
<sequence>MIDLLVAGGGPAGLATAVHAARAGLETVVVERRCGPIDKACGEGLMPHSVRHLHELGVDAEGRAFRGIRYLDGRRVAEARFSGEAGRGVRRTVLHAALSDAAAAAGVKVVQGEVGAVHQDSTSVSAAGFQARYLAAADGLHSPIRRSLGLAEDNGPRRRWGIRRHVRIAPWSDCVEVYWARDGDASEAYVTPVADDCVGVAILTSARGRFEQHLEKFPALADRIRACPHGTDRAAGPLRQKVRRRTAGRVLLVGDAAGYIDALTGEGMGLAFGAAELLVGCVLADRPGDYDRQWRALTRRYRFLTAALLYGSGFRPVRAGITPAAAALPVVFSAVVNALGQ</sequence>
<gene>
    <name evidence="2" type="ORF">BST13_37605</name>
</gene>
<dbReference type="GO" id="GO:0071949">
    <property type="term" value="F:FAD binding"/>
    <property type="evidence" value="ECO:0007669"/>
    <property type="project" value="InterPro"/>
</dbReference>
<dbReference type="SUPFAM" id="SSF51905">
    <property type="entry name" value="FAD/NAD(P)-binding domain"/>
    <property type="match status" value="1"/>
</dbReference>
<dbReference type="STRING" id="1927124.BST13_37605"/>
<evidence type="ECO:0000313" key="2">
    <source>
        <dbReference type="EMBL" id="ORA21367.1"/>
    </source>
</evidence>
<reference evidence="2 3" key="1">
    <citation type="submission" date="2017-02" db="EMBL/GenBank/DDBJ databases">
        <title>The new phylogeny of genus Mycobacterium.</title>
        <authorList>
            <person name="Tortoli E."/>
            <person name="Trovato A."/>
            <person name="Cirillo D.M."/>
        </authorList>
    </citation>
    <scope>NUCLEOTIDE SEQUENCE [LARGE SCALE GENOMIC DNA]</scope>
    <source>
        <strain evidence="2 3">RW6</strain>
    </source>
</reference>
<dbReference type="OrthoDB" id="113955at2"/>
<dbReference type="PANTHER" id="PTHR42685:SF19">
    <property type="entry name" value="POSSIBLE OXIDOREDUCTASE"/>
    <property type="match status" value="1"/>
</dbReference>
<dbReference type="Gene3D" id="3.50.50.60">
    <property type="entry name" value="FAD/NAD(P)-binding domain"/>
    <property type="match status" value="1"/>
</dbReference>
<dbReference type="InterPro" id="IPR050407">
    <property type="entry name" value="Geranylgeranyl_reductase"/>
</dbReference>
<evidence type="ECO:0000313" key="3">
    <source>
        <dbReference type="Proteomes" id="UP000192448"/>
    </source>
</evidence>
<dbReference type="InterPro" id="IPR002938">
    <property type="entry name" value="FAD-bd"/>
</dbReference>
<keyword evidence="3" id="KW-1185">Reference proteome</keyword>
<accession>A0A1W9ZUB3</accession>